<dbReference type="SUPFAM" id="SSF49785">
    <property type="entry name" value="Galactose-binding domain-like"/>
    <property type="match status" value="1"/>
</dbReference>
<keyword evidence="1" id="KW-0732">Signal</keyword>
<dbReference type="InterPro" id="IPR008979">
    <property type="entry name" value="Galactose-bd-like_sf"/>
</dbReference>
<evidence type="ECO:0000256" key="2">
    <source>
        <dbReference type="ARBA" id="ARBA00022801"/>
    </source>
</evidence>
<dbReference type="STRING" id="1176587.A8C56_21395"/>
<dbReference type="Pfam" id="PF17132">
    <property type="entry name" value="Glyco_hydro_106"/>
    <property type="match status" value="1"/>
</dbReference>
<dbReference type="PANTHER" id="PTHR43817:SF1">
    <property type="entry name" value="HYDROLASE, FAMILY 43, PUTATIVE (AFU_ORTHOLOGUE AFUA_3G01660)-RELATED"/>
    <property type="match status" value="1"/>
</dbReference>
<dbReference type="Gene3D" id="2.60.120.260">
    <property type="entry name" value="Galactose-binding domain-like"/>
    <property type="match status" value="1"/>
</dbReference>
<reference evidence="3 4" key="1">
    <citation type="submission" date="2016-05" db="EMBL/GenBank/DDBJ databases">
        <title>Niabella ginsenosidivorans BS26 whole genome sequencing.</title>
        <authorList>
            <person name="Im W.T."/>
            <person name="Siddiqi M.Z."/>
        </authorList>
    </citation>
    <scope>NUCLEOTIDE SEQUENCE [LARGE SCALE GENOMIC DNA]</scope>
    <source>
        <strain evidence="3 4">BS26</strain>
    </source>
</reference>
<protein>
    <submittedName>
        <fullName evidence="3">Glycoside hydrolase family 2</fullName>
    </submittedName>
</protein>
<accession>A0A1A9IBL0</accession>
<dbReference type="KEGG" id="nia:A8C56_21395"/>
<keyword evidence="4" id="KW-1185">Reference proteome</keyword>
<evidence type="ECO:0000313" key="3">
    <source>
        <dbReference type="EMBL" id="ANH84122.1"/>
    </source>
</evidence>
<proteinExistence type="predicted"/>
<keyword evidence="2 3" id="KW-0378">Hydrolase</keyword>
<dbReference type="PANTHER" id="PTHR43817">
    <property type="entry name" value="GLYCOSYL HYDROLASE"/>
    <property type="match status" value="1"/>
</dbReference>
<dbReference type="NCBIfam" id="NF045579">
    <property type="entry name" value="rhamnoside_JR"/>
    <property type="match status" value="1"/>
</dbReference>
<evidence type="ECO:0000313" key="4">
    <source>
        <dbReference type="Proteomes" id="UP000077667"/>
    </source>
</evidence>
<organism evidence="3 4">
    <name type="scientific">Niabella ginsenosidivorans</name>
    <dbReference type="NCBI Taxonomy" id="1176587"/>
    <lineage>
        <taxon>Bacteria</taxon>
        <taxon>Pseudomonadati</taxon>
        <taxon>Bacteroidota</taxon>
        <taxon>Chitinophagia</taxon>
        <taxon>Chitinophagales</taxon>
        <taxon>Chitinophagaceae</taxon>
        <taxon>Niabella</taxon>
    </lineage>
</organism>
<dbReference type="EMBL" id="CP015772">
    <property type="protein sequence ID" value="ANH84122.1"/>
    <property type="molecule type" value="Genomic_DNA"/>
</dbReference>
<sequence>MRRILFVNIILIAGTQFLNGQTAGYDLHTSKSTSIEQIREGFITPPAEARLRCYWWWLNSMATKASITRDLEEMKKMGYGGASLVDAGSSNYQQALKTAAGPVFMTPAWMDLYRHAVKEADRVGIELSVNIQSGWNPGGPFVTPEYALKKIVTADTVIKGGKMITISLPHPPVKLLYRDVLVQAIPKPPRLLPLKDRAVACWSLKTFNQSMGGAGIYPLYKFKAGFDTAVEVNRIEQKKIIDITRFFDGKQLKWNAPAGDWIIIRYGWTNTGVTTSTTSDGWGGLSLDHMSAAAFNLFDQQVIHPLINAAKSAGNSVRYLQTDSWEMGVINWTQNFPQDFARLRGYDIRPFMPVLAGYVVESQQVTNRFLYDFRKTVGDCILQNHYQLLYNTAHKNGMGIHPESGGPHSAPIDALQLMGINDFPQGEFWAMSNTHRVSDAARLVVKQSACVAHTNGKRFVAAEGPTSIGPQWERSPRELKSNIDRVFCSGVNRIVWHTFTSSPQEYGLPGNEYFAGTHMNPNVTWWKEAGAFVNYLNRCSYLLQQGLFTADVLYYYGDDVPNFVFLKDEFPQLHFGYDWDKCSRDVVLKRLSVQNGKLVLPDGMQYRLLVLPPDKEISLDVLKKIERLIKEGLTVYGPRPIEATGLTGYPHSDRELKLIADRLWGSIDGTAITEKSTGKGKVIWGRDINDVLAAMKVMPDFAFVSNNPQASFDYIHRSTNDADIYFLSNRFEYRQYNDFEYRYLPTIPDRYEQIDAKFRVTGSQPQLWNPMTGSVTDIADYREENGYTIIPLHFEPGGSKFIVFKKRSETPAHIISVERNGEKLSNSVPEQTPSLPPVTFVKEAGHVKARFFEQGHYTVNWTDGRQDRLFSDGAKIQKISGNWQLSLDPHWGTDRKLVLDTLRSWTDFDDPKVKYYSGKGTYTTRFFIERSATEKKRIFLDLGNVQDLAVVRINGSTAKTLWYFPFRYDITDEIKQGENILSVDVVNLWANRLIGDRGLPAEQRLTRTNIVKFETDGAEKLLRVSGLLGPVQLVLVPEVVIN</sequence>
<dbReference type="Proteomes" id="UP000077667">
    <property type="component" value="Chromosome"/>
</dbReference>
<dbReference type="GO" id="GO:0005975">
    <property type="term" value="P:carbohydrate metabolic process"/>
    <property type="evidence" value="ECO:0007669"/>
    <property type="project" value="InterPro"/>
</dbReference>
<dbReference type="AlphaFoldDB" id="A0A1A9IBL0"/>
<dbReference type="GO" id="GO:0004553">
    <property type="term" value="F:hydrolase activity, hydrolyzing O-glycosyl compounds"/>
    <property type="evidence" value="ECO:0007669"/>
    <property type="project" value="InterPro"/>
</dbReference>
<name>A0A1A9IBL0_9BACT</name>
<evidence type="ECO:0000256" key="1">
    <source>
        <dbReference type="ARBA" id="ARBA00022729"/>
    </source>
</evidence>
<gene>
    <name evidence="3" type="ORF">A8C56_21395</name>
</gene>